<dbReference type="SUPFAM" id="SSF81330">
    <property type="entry name" value="Gated mechanosensitive channel"/>
    <property type="match status" value="1"/>
</dbReference>
<comment type="subcellular location">
    <subcellularLocation>
        <location evidence="1 10">Cell membrane</location>
        <topology evidence="1 10">Multi-pass membrane protein</topology>
    </subcellularLocation>
</comment>
<keyword evidence="4 10" id="KW-1003">Cell membrane</keyword>
<dbReference type="STRING" id="469378.Ccur_06660"/>
<comment type="similarity">
    <text evidence="2 10">Belongs to the MscL family.</text>
</comment>
<evidence type="ECO:0000256" key="2">
    <source>
        <dbReference type="ARBA" id="ARBA00007254"/>
    </source>
</evidence>
<dbReference type="HOGENOM" id="CLU_095787_2_3_11"/>
<gene>
    <name evidence="10" type="primary">mscL</name>
    <name evidence="11" type="ordered locus">Ccur_06660</name>
</gene>
<dbReference type="AlphaFoldDB" id="C7MN86"/>
<dbReference type="PRINTS" id="PR01264">
    <property type="entry name" value="MECHCHANNEL"/>
</dbReference>
<keyword evidence="9 10" id="KW-0407">Ion channel</keyword>
<evidence type="ECO:0000256" key="4">
    <source>
        <dbReference type="ARBA" id="ARBA00022475"/>
    </source>
</evidence>
<evidence type="ECO:0000256" key="7">
    <source>
        <dbReference type="ARBA" id="ARBA00023065"/>
    </source>
</evidence>
<dbReference type="InterPro" id="IPR001185">
    <property type="entry name" value="MS_channel"/>
</dbReference>
<dbReference type="Proteomes" id="UP000000954">
    <property type="component" value="Chromosome"/>
</dbReference>
<keyword evidence="12" id="KW-1185">Reference proteome</keyword>
<dbReference type="EMBL" id="CP001682">
    <property type="protein sequence ID" value="ACU94376.1"/>
    <property type="molecule type" value="Genomic_DNA"/>
</dbReference>
<evidence type="ECO:0000256" key="9">
    <source>
        <dbReference type="ARBA" id="ARBA00023303"/>
    </source>
</evidence>
<proteinExistence type="inferred from homology"/>
<comment type="subunit">
    <text evidence="10">Homopentamer.</text>
</comment>
<evidence type="ECO:0000256" key="6">
    <source>
        <dbReference type="ARBA" id="ARBA00022989"/>
    </source>
</evidence>
<evidence type="ECO:0000313" key="11">
    <source>
        <dbReference type="EMBL" id="ACU94376.1"/>
    </source>
</evidence>
<dbReference type="PANTHER" id="PTHR30266">
    <property type="entry name" value="MECHANOSENSITIVE CHANNEL MSCL"/>
    <property type="match status" value="1"/>
</dbReference>
<evidence type="ECO:0000256" key="3">
    <source>
        <dbReference type="ARBA" id="ARBA00022448"/>
    </source>
</evidence>
<protein>
    <recommendedName>
        <fullName evidence="10">Large-conductance mechanosensitive channel</fullName>
    </recommendedName>
</protein>
<dbReference type="PANTHER" id="PTHR30266:SF2">
    <property type="entry name" value="LARGE-CONDUCTANCE MECHANOSENSITIVE CHANNEL"/>
    <property type="match status" value="1"/>
</dbReference>
<dbReference type="RefSeq" id="WP_012803064.1">
    <property type="nucleotide sequence ID" value="NC_013170.1"/>
</dbReference>
<feature type="transmembrane region" description="Helical" evidence="10">
    <location>
        <begin position="76"/>
        <end position="98"/>
    </location>
</feature>
<evidence type="ECO:0000256" key="5">
    <source>
        <dbReference type="ARBA" id="ARBA00022692"/>
    </source>
</evidence>
<accession>C7MN86</accession>
<evidence type="ECO:0000256" key="8">
    <source>
        <dbReference type="ARBA" id="ARBA00023136"/>
    </source>
</evidence>
<dbReference type="HAMAP" id="MF_00115">
    <property type="entry name" value="MscL"/>
    <property type="match status" value="1"/>
</dbReference>
<dbReference type="Gene3D" id="1.10.1200.120">
    <property type="entry name" value="Large-conductance mechanosensitive channel, MscL, domain 1"/>
    <property type="match status" value="1"/>
</dbReference>
<dbReference type="InterPro" id="IPR019823">
    <property type="entry name" value="Mechanosensitive_channel_CS"/>
</dbReference>
<keyword evidence="7 10" id="KW-0406">Ion transport</keyword>
<evidence type="ECO:0000256" key="1">
    <source>
        <dbReference type="ARBA" id="ARBA00004651"/>
    </source>
</evidence>
<dbReference type="GO" id="GO:0008381">
    <property type="term" value="F:mechanosensitive monoatomic ion channel activity"/>
    <property type="evidence" value="ECO:0007669"/>
    <property type="project" value="UniProtKB-UniRule"/>
</dbReference>
<keyword evidence="8 10" id="KW-0472">Membrane</keyword>
<sequence>MRGFLKEFKEFVSRGNVMDMAVGIIIGAAFTAIVTSLVSDVVMPIVSLAIGGADFSSLAVTFGTGDNAATLNYGKFIQAIVNFILVAFVVFCLVKAIATTEGHIASAKKDSQEESAVRECPFCKEEIAASATRCPHCTSELPNKAA</sequence>
<feature type="transmembrane region" description="Helical" evidence="10">
    <location>
        <begin position="20"/>
        <end position="38"/>
    </location>
</feature>
<dbReference type="PROSITE" id="PS01327">
    <property type="entry name" value="MSCL"/>
    <property type="match status" value="1"/>
</dbReference>
<dbReference type="KEGG" id="ccu:Ccur_06660"/>
<comment type="function">
    <text evidence="10">Channel that opens in response to stretch forces in the membrane lipid bilayer. May participate in the regulation of osmotic pressure changes within the cell.</text>
</comment>
<evidence type="ECO:0000256" key="10">
    <source>
        <dbReference type="HAMAP-Rule" id="MF_00115"/>
    </source>
</evidence>
<reference evidence="11 12" key="1">
    <citation type="journal article" date="2009" name="Stand. Genomic Sci.">
        <title>Complete genome sequence of Cryptobacterium curtum type strain (12-3).</title>
        <authorList>
            <person name="Mavrommatis K."/>
            <person name="Pukall R."/>
            <person name="Rohde C."/>
            <person name="Chen F."/>
            <person name="Sims D."/>
            <person name="Brettin T."/>
            <person name="Kuske C."/>
            <person name="Detter J.C."/>
            <person name="Han C."/>
            <person name="Lapidus A."/>
            <person name="Copeland A."/>
            <person name="Glavina Del Rio T."/>
            <person name="Nolan M."/>
            <person name="Lucas S."/>
            <person name="Tice H."/>
            <person name="Cheng J.F."/>
            <person name="Bruce D."/>
            <person name="Goodwin L."/>
            <person name="Pitluck S."/>
            <person name="Ovchinnikova G."/>
            <person name="Pati A."/>
            <person name="Ivanova N."/>
            <person name="Chen A."/>
            <person name="Palaniappan K."/>
            <person name="Chain P."/>
            <person name="D'haeseleer P."/>
            <person name="Goker M."/>
            <person name="Bristow J."/>
            <person name="Eisen J.A."/>
            <person name="Markowitz V."/>
            <person name="Hugenholtz P."/>
            <person name="Rohde M."/>
            <person name="Klenk H.P."/>
            <person name="Kyrpides N.C."/>
        </authorList>
    </citation>
    <scope>NUCLEOTIDE SEQUENCE [LARGE SCALE GENOMIC DNA]</scope>
    <source>
        <strain evidence="12">ATCC 700683 / DSM 15641 / 12-3</strain>
    </source>
</reference>
<keyword evidence="3 10" id="KW-0813">Transport</keyword>
<dbReference type="GO" id="GO:0005886">
    <property type="term" value="C:plasma membrane"/>
    <property type="evidence" value="ECO:0007669"/>
    <property type="project" value="UniProtKB-SubCell"/>
</dbReference>
<keyword evidence="6 10" id="KW-1133">Transmembrane helix</keyword>
<evidence type="ECO:0000313" key="12">
    <source>
        <dbReference type="Proteomes" id="UP000000954"/>
    </source>
</evidence>
<organism evidence="11 12">
    <name type="scientific">Cryptobacterium curtum (strain ATCC 700683 / DSM 15641 / CCUG 43107 / 12-3)</name>
    <dbReference type="NCBI Taxonomy" id="469378"/>
    <lineage>
        <taxon>Bacteria</taxon>
        <taxon>Bacillati</taxon>
        <taxon>Actinomycetota</taxon>
        <taxon>Coriobacteriia</taxon>
        <taxon>Eggerthellales</taxon>
        <taxon>Eggerthellaceae</taxon>
        <taxon>Cryptobacterium</taxon>
    </lineage>
</organism>
<dbReference type="InterPro" id="IPR037673">
    <property type="entry name" value="MSC/AndL"/>
</dbReference>
<dbReference type="Pfam" id="PF01741">
    <property type="entry name" value="MscL"/>
    <property type="match status" value="1"/>
</dbReference>
<dbReference type="NCBIfam" id="TIGR00220">
    <property type="entry name" value="mscL"/>
    <property type="match status" value="1"/>
</dbReference>
<name>C7MN86_CRYCD</name>
<dbReference type="InterPro" id="IPR036019">
    <property type="entry name" value="MscL_channel"/>
</dbReference>
<dbReference type="eggNOG" id="COG1970">
    <property type="taxonomic scope" value="Bacteria"/>
</dbReference>
<keyword evidence="5 10" id="KW-0812">Transmembrane</keyword>